<dbReference type="SUPFAM" id="SSF50249">
    <property type="entry name" value="Nucleic acid-binding proteins"/>
    <property type="match status" value="1"/>
</dbReference>
<reference evidence="14 15" key="1">
    <citation type="journal article" date="2018" name="MBio">
        <title>Comparative Genomics Reveals the Core Gene Toolbox for the Fungus-Insect Symbiosis.</title>
        <authorList>
            <person name="Wang Y."/>
            <person name="Stata M."/>
            <person name="Wang W."/>
            <person name="Stajich J.E."/>
            <person name="White M.M."/>
            <person name="Moncalvo J.M."/>
        </authorList>
    </citation>
    <scope>NUCLEOTIDE SEQUENCE [LARGE SCALE GENOMIC DNA]</scope>
    <source>
        <strain evidence="14 15">AUS-126-30</strain>
    </source>
</reference>
<feature type="transmembrane region" description="Helical" evidence="11">
    <location>
        <begin position="199"/>
        <end position="220"/>
    </location>
</feature>
<name>A0A2U1J1S7_SMIAN</name>
<dbReference type="GO" id="GO:0015217">
    <property type="term" value="F:ADP transmembrane transporter activity"/>
    <property type="evidence" value="ECO:0007669"/>
    <property type="project" value="TreeGrafter"/>
</dbReference>
<dbReference type="InterPro" id="IPR023395">
    <property type="entry name" value="MCP_dom_sf"/>
</dbReference>
<feature type="compositionally biased region" description="Basic and acidic residues" evidence="10">
    <location>
        <begin position="378"/>
        <end position="395"/>
    </location>
</feature>
<evidence type="ECO:0000256" key="10">
    <source>
        <dbReference type="SAM" id="MobiDB-lite"/>
    </source>
</evidence>
<comment type="similarity">
    <text evidence="2">Belongs to the mitochondrial carrier (TC 2.A.29) family.</text>
</comment>
<feature type="transmembrane region" description="Helical" evidence="11">
    <location>
        <begin position="63"/>
        <end position="85"/>
    </location>
</feature>
<evidence type="ECO:0000259" key="12">
    <source>
        <dbReference type="SMART" id="SM00955"/>
    </source>
</evidence>
<keyword evidence="15" id="KW-1185">Reference proteome</keyword>
<dbReference type="Gene3D" id="1.50.40.10">
    <property type="entry name" value="Mitochondrial carrier domain"/>
    <property type="match status" value="1"/>
</dbReference>
<feature type="repeat" description="Solcar" evidence="9">
    <location>
        <begin position="2"/>
        <end position="91"/>
    </location>
</feature>
<dbReference type="InterPro" id="IPR012340">
    <property type="entry name" value="NA-bd_OB-fold"/>
</dbReference>
<gene>
    <name evidence="14" type="ORF">BB558_004986</name>
    <name evidence="13" type="ORF">BB558_006622</name>
</gene>
<evidence type="ECO:0000313" key="15">
    <source>
        <dbReference type="Proteomes" id="UP000245591"/>
    </source>
</evidence>
<dbReference type="GO" id="GO:0044610">
    <property type="term" value="F:FMN transmembrane transporter activity"/>
    <property type="evidence" value="ECO:0007669"/>
    <property type="project" value="TreeGrafter"/>
</dbReference>
<dbReference type="PROSITE" id="PS50920">
    <property type="entry name" value="SOLCAR"/>
    <property type="match status" value="3"/>
</dbReference>
<dbReference type="GO" id="GO:0005347">
    <property type="term" value="F:ATP transmembrane transporter activity"/>
    <property type="evidence" value="ECO:0007669"/>
    <property type="project" value="TreeGrafter"/>
</dbReference>
<feature type="region of interest" description="Disordered" evidence="10">
    <location>
        <begin position="494"/>
        <end position="513"/>
    </location>
</feature>
<keyword evidence="7 9" id="KW-0472">Membrane</keyword>
<dbReference type="GO" id="GO:0015230">
    <property type="term" value="F:FAD transmembrane transporter activity"/>
    <property type="evidence" value="ECO:0007669"/>
    <property type="project" value="TreeGrafter"/>
</dbReference>
<feature type="transmembrane region" description="Helical" evidence="11">
    <location>
        <begin position="106"/>
        <end position="127"/>
    </location>
</feature>
<dbReference type="InterPro" id="IPR052217">
    <property type="entry name" value="Mito/Peroxisomal_Carrier"/>
</dbReference>
<keyword evidence="5" id="KW-0677">Repeat</keyword>
<dbReference type="SMART" id="SM00955">
    <property type="entry name" value="RNB"/>
    <property type="match status" value="1"/>
</dbReference>
<evidence type="ECO:0000313" key="14">
    <source>
        <dbReference type="EMBL" id="PVZ99009.1"/>
    </source>
</evidence>
<dbReference type="GO" id="GO:0003723">
    <property type="term" value="F:RNA binding"/>
    <property type="evidence" value="ECO:0007669"/>
    <property type="project" value="InterPro"/>
</dbReference>
<dbReference type="GO" id="GO:0080122">
    <property type="term" value="F:AMP transmembrane transporter activity"/>
    <property type="evidence" value="ECO:0007669"/>
    <property type="project" value="TreeGrafter"/>
</dbReference>
<dbReference type="InterPro" id="IPR018108">
    <property type="entry name" value="MCP_transmembrane"/>
</dbReference>
<feature type="repeat" description="Solcar" evidence="9">
    <location>
        <begin position="101"/>
        <end position="189"/>
    </location>
</feature>
<dbReference type="GO" id="GO:0004540">
    <property type="term" value="F:RNA nuclease activity"/>
    <property type="evidence" value="ECO:0007669"/>
    <property type="project" value="InterPro"/>
</dbReference>
<organism evidence="14 15">
    <name type="scientific">Smittium angustum</name>
    <dbReference type="NCBI Taxonomy" id="133377"/>
    <lineage>
        <taxon>Eukaryota</taxon>
        <taxon>Fungi</taxon>
        <taxon>Fungi incertae sedis</taxon>
        <taxon>Zoopagomycota</taxon>
        <taxon>Kickxellomycotina</taxon>
        <taxon>Harpellomycetes</taxon>
        <taxon>Harpellales</taxon>
        <taxon>Legeriomycetaceae</taxon>
        <taxon>Smittium</taxon>
    </lineage>
</organism>
<accession>A0A2U1J1S7</accession>
<feature type="repeat" description="Solcar" evidence="9">
    <location>
        <begin position="196"/>
        <end position="285"/>
    </location>
</feature>
<dbReference type="Proteomes" id="UP000245591">
    <property type="component" value="Unassembled WGS sequence"/>
</dbReference>
<evidence type="ECO:0000313" key="13">
    <source>
        <dbReference type="EMBL" id="PVZ97411.1"/>
    </source>
</evidence>
<dbReference type="GO" id="GO:0005778">
    <property type="term" value="C:peroxisomal membrane"/>
    <property type="evidence" value="ECO:0007669"/>
    <property type="project" value="UniProtKB-SubCell"/>
</dbReference>
<dbReference type="EMBL" id="MBFU01000490">
    <property type="protein sequence ID" value="PVZ99009.1"/>
    <property type="molecule type" value="Genomic_DNA"/>
</dbReference>
<dbReference type="InterPro" id="IPR001900">
    <property type="entry name" value="RNase_II/R"/>
</dbReference>
<feature type="compositionally biased region" description="Polar residues" evidence="10">
    <location>
        <begin position="494"/>
        <end position="510"/>
    </location>
</feature>
<evidence type="ECO:0000256" key="6">
    <source>
        <dbReference type="ARBA" id="ARBA00022989"/>
    </source>
</evidence>
<feature type="transmembrane region" description="Helical" evidence="11">
    <location>
        <begin position="160"/>
        <end position="178"/>
    </location>
</feature>
<evidence type="ECO:0000256" key="9">
    <source>
        <dbReference type="PROSITE-ProRule" id="PRU00282"/>
    </source>
</evidence>
<sequence length="1863" mass="212088">MSDNLIHALAGAGGGIFSLAATYPLVTVSSRLQVQRTNPEATKYDGNVDAFKKILSKEGIPGLFSGLESAVFGAAVTNGVYYYFFESVRKRFMELSNSKNMNIKESLITGAIAGAMTTIITNPIWVVNTRAMVREKSASQKSSKSTFQELKEIIKTDGLASLWQGIAPALILVINPVIQYTVFEQIKNKIEKTKSMGNLDFFILGAFSKLVATSITYPYIVVKSRMQMRQSKDDSQRYTSVIDGFKKIISTEGIKGLYNGIESKLLQSVLTAALLFMSKEALYKLALKVTMISSIISSSCKDKIYPILNYKKTFSNLSLTTSLYRNSTKHKNIPINTFHSKALSNKHEIPIAIKINSSVVINTTKKSHLYTDNGINDNNHEENNHNNKKPDEPKTHNMQLEAFKTLIKELSKSLKANQTPSSYMQAMDRGTLMVSDNENPELKVKEDDEGKKLILKRRPWRYRYPKPQRYYEPGGLTGIEWEIYDKQYSENAEASTANQLNNSDTNSDQIDTNRDGTFIQKSVADYYSFRKNIVNPNTLLDTLLKTKESRASNSTNTESTLWEGEDIEFANEINKLLSQKESPEIQNTNLQINYDDINQTTNNSDHDVSKNNTLNFKNNNKSQISEFINRNAKNFKNSSNQKPKKSMDFDHTDKKKFSTLQILHSLGKQTCRSYSAVPQEKEQIRVEKIKPFKKTKLISRIKTGPKKAKKDQISKTIADYTRKFRGCTFTKVIGSHKILIVDQEMESDIYSDSKRLPEPGDLAQPKPFSKNNIRSPITNFGGVSVVVSKTMGRFRYDIVFEKGDNTGATASNIGLCSPKHCLRTSVLLSAGVRKPDIRVIKRWENGEGDEFITTKNGEIVTIDDFSKTIFSKYGSPIISQFVSSVNEILWSTDLDPKTYWESLVSMKKETISIDECALMLLEMNQNPLPNVYQPKNYNADNIPQNNEIVNLLSKYPSTFEPLNIQEFDYVVDVIFWEMLKFAANEFLGRNSKYFFTITSESLFTREYRIQDEREIKEVETVEKWANFQTPEYKSFLEKSKFLLAKSFKQNPMLSESFIDPKIEKEQISLYDSRLNDYTNKLEKMDSIEFSNSDLKIISILKKYSFYSNFGYKDCANIYNEIVVSILKPIKIFNTIDFASVMFFLSRIGVWPHYKNVKIYDPILSLAGTGISPKIDDLTKKCNEWISKNCVSQETNSFGSNSILIKSQNNPVNSTKNISKPLGKYNELNENEFYSRDPCESIRHDFGNMPVYTIDSESTTDVDDGISIEKIKNSAGVEEIWVHIHVADPTRLLHPNHIISKLAKSKLSSIYFAEFTQHMLPAPWAIDEFSLVSSNSKENGKPKYAITASVLLGENGDIADYRIRASILRNIKRLSYDMVNDVIPFDYVPGGRQKYESIKSNAIAVPSIITGKIAEEQNNKSIGELDNQAINDLNELHDLHRKHFDYRIECGALVHDMPDPNVAVSGLKYTNETTNLDGNEFGSKGFHYLDFDGGETDYGLNTNINNLNYPQIVLGTDISSISPAHIMVAEYMVIAGRAVSRFAVDNNFPVVFRSQQKPDFESVDSSMFTFKSSIPEYSDLTLDELKEKVSPEEFWNTTTKHLNKQTGKLFIKYYDEIRYLMNSAAISTSPGPHSTLGIIDKYGYCRFTSPIRRYIDLVCHWQVKHQLLVNSGLAKQEDIPFDNEKLEKTMENLRYWETGIRNVGKDSIMIWALKAIQRVEYVSRRINRKPDLNQNEPFWNLHDFENFVGSKFIENTRFVSVDEYLKRQKENTLSLPGNWSIPGTKLASEVENTSGWVPVWRVVVSNRDTSRGFISVYFKELGVRAMMDPVPADPEKFPYAGEEFDVVVTELEPNEVKIKVTRVF</sequence>
<feature type="region of interest" description="Disordered" evidence="10">
    <location>
        <begin position="371"/>
        <end position="395"/>
    </location>
</feature>
<dbReference type="Pfam" id="PF00153">
    <property type="entry name" value="Mito_carr"/>
    <property type="match status" value="3"/>
</dbReference>
<dbReference type="Pfam" id="PF00773">
    <property type="entry name" value="RNB"/>
    <property type="match status" value="1"/>
</dbReference>
<evidence type="ECO:0000256" key="2">
    <source>
        <dbReference type="ARBA" id="ARBA00006375"/>
    </source>
</evidence>
<dbReference type="SUPFAM" id="SSF103506">
    <property type="entry name" value="Mitochondrial carrier"/>
    <property type="match status" value="1"/>
</dbReference>
<dbReference type="EMBL" id="MBFU01000830">
    <property type="protein sequence ID" value="PVZ97411.1"/>
    <property type="molecule type" value="Genomic_DNA"/>
</dbReference>
<keyword evidence="4 9" id="KW-0812">Transmembrane</keyword>
<evidence type="ECO:0000256" key="7">
    <source>
        <dbReference type="ARBA" id="ARBA00023136"/>
    </source>
</evidence>
<evidence type="ECO:0000256" key="1">
    <source>
        <dbReference type="ARBA" id="ARBA00004585"/>
    </source>
</evidence>
<protein>
    <recommendedName>
        <fullName evidence="12">RNB domain-containing protein</fullName>
    </recommendedName>
</protein>
<keyword evidence="6 11" id="KW-1133">Transmembrane helix</keyword>
<dbReference type="PANTHER" id="PTHR45939:SF5">
    <property type="entry name" value="PEROXISOMAL MEMBRANE PROTEIN PMP34"/>
    <property type="match status" value="1"/>
</dbReference>
<comment type="caution">
    <text evidence="14">The sequence shown here is derived from an EMBL/GenBank/DDBJ whole genome shotgun (WGS) entry which is preliminary data.</text>
</comment>
<dbReference type="GO" id="GO:0015228">
    <property type="term" value="F:coenzyme A transmembrane transporter activity"/>
    <property type="evidence" value="ECO:0007669"/>
    <property type="project" value="TreeGrafter"/>
</dbReference>
<evidence type="ECO:0000256" key="8">
    <source>
        <dbReference type="ARBA" id="ARBA00023140"/>
    </source>
</evidence>
<dbReference type="PANTHER" id="PTHR45939">
    <property type="entry name" value="PEROXISOMAL MEMBRANE PROTEIN PMP34-RELATED"/>
    <property type="match status" value="1"/>
</dbReference>
<keyword evidence="3" id="KW-0813">Transport</keyword>
<proteinExistence type="inferred from homology"/>
<evidence type="ECO:0000256" key="11">
    <source>
        <dbReference type="SAM" id="Phobius"/>
    </source>
</evidence>
<dbReference type="GO" id="GO:0051724">
    <property type="term" value="F:NAD transmembrane transporter activity"/>
    <property type="evidence" value="ECO:0007669"/>
    <property type="project" value="TreeGrafter"/>
</dbReference>
<evidence type="ECO:0000256" key="5">
    <source>
        <dbReference type="ARBA" id="ARBA00022737"/>
    </source>
</evidence>
<comment type="subcellular location">
    <subcellularLocation>
        <location evidence="1">Peroxisome membrane</location>
        <topology evidence="1">Multi-pass membrane protein</topology>
    </subcellularLocation>
</comment>
<evidence type="ECO:0000256" key="4">
    <source>
        <dbReference type="ARBA" id="ARBA00022692"/>
    </source>
</evidence>
<keyword evidence="8" id="KW-0576">Peroxisome</keyword>
<feature type="domain" description="RNB" evidence="12">
    <location>
        <begin position="1242"/>
        <end position="1668"/>
    </location>
</feature>
<evidence type="ECO:0000256" key="3">
    <source>
        <dbReference type="ARBA" id="ARBA00022448"/>
    </source>
</evidence>